<dbReference type="InterPro" id="IPR007460">
    <property type="entry name" value="BrnT_toxin"/>
</dbReference>
<reference evidence="1" key="1">
    <citation type="submission" date="2018-10" db="EMBL/GenBank/DDBJ databases">
        <authorList>
            <person name="Plewniak F."/>
        </authorList>
    </citation>
    <scope>NUCLEOTIDE SEQUENCE</scope>
</reference>
<sequence length="91" mass="10669">MKIEFDQRKAVSNPINHEGVTFDEAKSVLLDPYVLTKEDRDAQGEQRFISLGMGAKDRILIAVWTQRGDSIRLISTWKANQRQRKRYEEQF</sequence>
<dbReference type="AlphaFoldDB" id="A0A3P3ZNL0"/>
<evidence type="ECO:0000313" key="1">
    <source>
        <dbReference type="EMBL" id="VAY88340.1"/>
    </source>
</evidence>
<protein>
    <recommendedName>
        <fullName evidence="2">Protein containing DUF497</fullName>
    </recommendedName>
</protein>
<dbReference type="Pfam" id="PF04365">
    <property type="entry name" value="BrnT_toxin"/>
    <property type="match status" value="1"/>
</dbReference>
<dbReference type="InterPro" id="IPR038573">
    <property type="entry name" value="BrnT_sf"/>
</dbReference>
<dbReference type="EMBL" id="UOYP01000218">
    <property type="protein sequence ID" value="VAY88340.1"/>
    <property type="molecule type" value="Genomic_DNA"/>
</dbReference>
<organism evidence="1">
    <name type="scientific">mine drainage metagenome</name>
    <dbReference type="NCBI Taxonomy" id="410659"/>
    <lineage>
        <taxon>unclassified sequences</taxon>
        <taxon>metagenomes</taxon>
        <taxon>ecological metagenomes</taxon>
    </lineage>
</organism>
<proteinExistence type="predicted"/>
<dbReference type="Gene3D" id="3.10.450.530">
    <property type="entry name" value="Ribonuclease toxin, BrnT, of type II toxin-antitoxin system"/>
    <property type="match status" value="1"/>
</dbReference>
<gene>
    <name evidence="1" type="ORF">CARN8_2950010</name>
</gene>
<evidence type="ECO:0008006" key="2">
    <source>
        <dbReference type="Google" id="ProtNLM"/>
    </source>
</evidence>
<name>A0A3P3ZNL0_9ZZZZ</name>
<accession>A0A3P3ZNL0</accession>